<gene>
    <name evidence="1" type="primary">Cnig_chr_IV.g15656</name>
    <name evidence="1" type="ORF">B9Z55_015656</name>
</gene>
<dbReference type="PANTHER" id="PTHR47629">
    <property type="entry name" value="C-TYPE LECTIN-RELATED"/>
    <property type="match status" value="1"/>
</dbReference>
<accession>A0A2G5UB60</accession>
<dbReference type="STRING" id="1611254.A0A2G5UB60"/>
<comment type="caution">
    <text evidence="1">The sequence shown here is derived from an EMBL/GenBank/DDBJ whole genome shotgun (WGS) entry which is preliminary data.</text>
</comment>
<organism evidence="1 2">
    <name type="scientific">Caenorhabditis nigoni</name>
    <dbReference type="NCBI Taxonomy" id="1611254"/>
    <lineage>
        <taxon>Eukaryota</taxon>
        <taxon>Metazoa</taxon>
        <taxon>Ecdysozoa</taxon>
        <taxon>Nematoda</taxon>
        <taxon>Chromadorea</taxon>
        <taxon>Rhabditida</taxon>
        <taxon>Rhabditina</taxon>
        <taxon>Rhabditomorpha</taxon>
        <taxon>Rhabditoidea</taxon>
        <taxon>Rhabditidae</taxon>
        <taxon>Peloderinae</taxon>
        <taxon>Caenorhabditis</taxon>
    </lineage>
</organism>
<sequence length="380" mass="44129">MIKVFGSIKTDNYIPYVPEEDETCDQHCFDSDYCVLTVNNTVECLELSHVDRNNTYLIERGSSGSKVSFKVTLPDNNCPAFNEINYSLTLPSGEILYWNETESGWEWKQCREGWKKFERSDGNTVCMQTFRVDEGITRNASKTECEEIGAKLTGVASVDESEWIHGKLMESEKVTDWYSFWIDGQRQCDSLGNCVTLPDNNCPAFDTIDWTLTLPSGDIKSWNPTELGWEWKECRDGWKKFERDYGRTVCMQTFRVDEGIKRNDSLTKCNEIGTNLTGLVSEEETNWIYEQLREIGEENSYDSYAYWIVEQMLCPNSCYLTNRDGYSLSSYALEHHDYLKEELEKENCMFVYWTPEPTVERIYVTSCETAQGYVCGYRLK</sequence>
<evidence type="ECO:0000313" key="2">
    <source>
        <dbReference type="Proteomes" id="UP000230233"/>
    </source>
</evidence>
<dbReference type="AlphaFoldDB" id="A0A2G5UB60"/>
<dbReference type="Gene3D" id="3.10.100.10">
    <property type="entry name" value="Mannose-Binding Protein A, subunit A"/>
    <property type="match status" value="2"/>
</dbReference>
<evidence type="ECO:0000313" key="1">
    <source>
        <dbReference type="EMBL" id="PIC36789.1"/>
    </source>
</evidence>
<dbReference type="InterPro" id="IPR016186">
    <property type="entry name" value="C-type_lectin-like/link_sf"/>
</dbReference>
<name>A0A2G5UB60_9PELO</name>
<reference evidence="2" key="1">
    <citation type="submission" date="2017-10" db="EMBL/GenBank/DDBJ databases">
        <title>Rapid genome shrinkage in a self-fertile nematode reveals novel sperm competition proteins.</title>
        <authorList>
            <person name="Yin D."/>
            <person name="Schwarz E.M."/>
            <person name="Thomas C.G."/>
            <person name="Felde R.L."/>
            <person name="Korf I.F."/>
            <person name="Cutter A.D."/>
            <person name="Schartner C.M."/>
            <person name="Ralston E.J."/>
            <person name="Meyer B.J."/>
            <person name="Haag E.S."/>
        </authorList>
    </citation>
    <scope>NUCLEOTIDE SEQUENCE [LARGE SCALE GENOMIC DNA]</scope>
    <source>
        <strain evidence="2">JU1422</strain>
    </source>
</reference>
<dbReference type="PANTHER" id="PTHR47629:SF5">
    <property type="entry name" value="C-TYPE LECTIN-RELATED"/>
    <property type="match status" value="1"/>
</dbReference>
<dbReference type="EMBL" id="PDUG01000004">
    <property type="protein sequence ID" value="PIC36789.1"/>
    <property type="molecule type" value="Genomic_DNA"/>
</dbReference>
<dbReference type="CDD" id="cd00037">
    <property type="entry name" value="CLECT"/>
    <property type="match status" value="1"/>
</dbReference>
<protein>
    <submittedName>
        <fullName evidence="1">Uncharacterized protein</fullName>
    </submittedName>
</protein>
<proteinExistence type="predicted"/>
<keyword evidence="2" id="KW-1185">Reference proteome</keyword>
<dbReference type="SUPFAM" id="SSF56436">
    <property type="entry name" value="C-type lectin-like"/>
    <property type="match status" value="2"/>
</dbReference>
<dbReference type="Proteomes" id="UP000230233">
    <property type="component" value="Chromosome IV"/>
</dbReference>
<dbReference type="InterPro" id="IPR016187">
    <property type="entry name" value="CTDL_fold"/>
</dbReference>